<organism evidence="4 5">
    <name type="scientific">Glossina austeni</name>
    <name type="common">Savannah tsetse fly</name>
    <dbReference type="NCBI Taxonomy" id="7395"/>
    <lineage>
        <taxon>Eukaryota</taxon>
        <taxon>Metazoa</taxon>
        <taxon>Ecdysozoa</taxon>
        <taxon>Arthropoda</taxon>
        <taxon>Hexapoda</taxon>
        <taxon>Insecta</taxon>
        <taxon>Pterygota</taxon>
        <taxon>Neoptera</taxon>
        <taxon>Endopterygota</taxon>
        <taxon>Diptera</taxon>
        <taxon>Brachycera</taxon>
        <taxon>Muscomorpha</taxon>
        <taxon>Hippoboscoidea</taxon>
        <taxon>Glossinidae</taxon>
        <taxon>Glossina</taxon>
    </lineage>
</organism>
<keyword evidence="1" id="KW-0863">Zinc-finger</keyword>
<keyword evidence="1" id="KW-0479">Metal-binding</keyword>
<dbReference type="PROSITE" id="PS50157">
    <property type="entry name" value="ZINC_FINGER_C2H2_2"/>
    <property type="match status" value="1"/>
</dbReference>
<dbReference type="InterPro" id="IPR036236">
    <property type="entry name" value="Znf_C2H2_sf"/>
</dbReference>
<keyword evidence="1" id="KW-0862">Zinc</keyword>
<protein>
    <recommendedName>
        <fullName evidence="3">C2H2-type domain-containing protein</fullName>
    </recommendedName>
</protein>
<evidence type="ECO:0000259" key="3">
    <source>
        <dbReference type="PROSITE" id="PS50157"/>
    </source>
</evidence>
<evidence type="ECO:0000313" key="4">
    <source>
        <dbReference type="EnsemblMetazoa" id="GAUT007284-PA"/>
    </source>
</evidence>
<dbReference type="EnsemblMetazoa" id="GAUT007284-RA">
    <property type="protein sequence ID" value="GAUT007284-PA"/>
    <property type="gene ID" value="GAUT007284"/>
</dbReference>
<feature type="region of interest" description="Disordered" evidence="2">
    <location>
        <begin position="219"/>
        <end position="249"/>
    </location>
</feature>
<evidence type="ECO:0000256" key="1">
    <source>
        <dbReference type="PROSITE-ProRule" id="PRU00042"/>
    </source>
</evidence>
<accession>A0A1A9UJZ2</accession>
<feature type="compositionally biased region" description="Polar residues" evidence="2">
    <location>
        <begin position="601"/>
        <end position="621"/>
    </location>
</feature>
<dbReference type="Gene3D" id="3.30.160.60">
    <property type="entry name" value="Classic Zinc Finger"/>
    <property type="match status" value="1"/>
</dbReference>
<feature type="region of interest" description="Disordered" evidence="2">
    <location>
        <begin position="277"/>
        <end position="306"/>
    </location>
</feature>
<feature type="domain" description="C2H2-type" evidence="3">
    <location>
        <begin position="494"/>
        <end position="521"/>
    </location>
</feature>
<proteinExistence type="predicted"/>
<dbReference type="SUPFAM" id="SSF57667">
    <property type="entry name" value="beta-beta-alpha zinc fingers"/>
    <property type="match status" value="1"/>
</dbReference>
<dbReference type="SMART" id="SM00355">
    <property type="entry name" value="ZnF_C2H2"/>
    <property type="match status" value="3"/>
</dbReference>
<keyword evidence="5" id="KW-1185">Reference proteome</keyword>
<dbReference type="AlphaFoldDB" id="A0A1A9UJZ2"/>
<sequence>MNSSPQMKNEDAEDCTNTSMYLSCNEESTLSSFAFQTLETTLEDPQLYDESMESDQYLNKTLEPLNQLPFLPIKTVKDVDIAPVTPLRPLAENLQLKNSWLALSSTPSQEQLLKTVDVTRGSEPNRCMDLRLAFQDMHKNKLSNRALSSLNTEDKENVLPEIDNGSSASSSAATTIIEENPLQISAAEVKTMPDTKEEIQVAKDGDTAGYEKGYESLSEKKLEYEERPEDKGMKYEELTGEGSKDDGKRLEVSASPLDVIKTTDGDSLVKNVDTKVEAKRNSDKMKPSAIAHSTNLPSKKPSKILPPGQIYQNKLKIPDKQDVTLDPEVDVCKLINKMLRMSDKQQKKTVKAADGAMKKINEKPMPSIAGEKRRVSFSQHMSIVVKTTLNSPARKLARKSILGGTTHQPRRSIMPTKSGDVTQLAKTIGTTRKSMLPRAAKTIDKAMAAKIFPPKKEKLNKLESSTKHSKVEVMTNSKTTVLSAPANTKPEATFVCRVCNEKFLIKSLLDAHKRSHEPDINPPTCLKRPSMVPTKTGGSIFGCENKCKYCDKKFALLRALHIHLLQNCPKIPPVDKRKLELTEMDHVEKAQLPNVFHSKQHSNASSSNATPRASCNFNTGRRTFRSPTRPIPHTKNVNRKTIVPGEEMMAPPCKSNLPQIKQKTAHSGVYCTPNKLISCHSCNEVFKNILDYTNHNLSAHGNSSLRKLPDVKAGALFKED</sequence>
<evidence type="ECO:0000256" key="2">
    <source>
        <dbReference type="SAM" id="MobiDB-lite"/>
    </source>
</evidence>
<dbReference type="InterPro" id="IPR013087">
    <property type="entry name" value="Znf_C2H2_type"/>
</dbReference>
<feature type="compositionally biased region" description="Basic and acidic residues" evidence="2">
    <location>
        <begin position="277"/>
        <end position="286"/>
    </location>
</feature>
<feature type="compositionally biased region" description="Low complexity" evidence="2">
    <location>
        <begin position="296"/>
        <end position="306"/>
    </location>
</feature>
<dbReference type="GO" id="GO:0008270">
    <property type="term" value="F:zinc ion binding"/>
    <property type="evidence" value="ECO:0007669"/>
    <property type="project" value="UniProtKB-KW"/>
</dbReference>
<reference evidence="4" key="1">
    <citation type="submission" date="2020-05" db="UniProtKB">
        <authorList>
            <consortium name="EnsemblMetazoa"/>
        </authorList>
    </citation>
    <scope>IDENTIFICATION</scope>
    <source>
        <strain evidence="4">TTRI</strain>
    </source>
</reference>
<evidence type="ECO:0000313" key="5">
    <source>
        <dbReference type="Proteomes" id="UP000078200"/>
    </source>
</evidence>
<dbReference type="Proteomes" id="UP000078200">
    <property type="component" value="Unassembled WGS sequence"/>
</dbReference>
<dbReference type="PROSITE" id="PS00028">
    <property type="entry name" value="ZINC_FINGER_C2H2_1"/>
    <property type="match status" value="2"/>
</dbReference>
<name>A0A1A9UJZ2_GLOAU</name>
<feature type="region of interest" description="Disordered" evidence="2">
    <location>
        <begin position="600"/>
        <end position="636"/>
    </location>
</feature>
<dbReference type="VEuPathDB" id="VectorBase:GAUT007284"/>